<protein>
    <submittedName>
        <fullName evidence="2">K+-transporting ATPase KdpF subunit</fullName>
    </submittedName>
</protein>
<feature type="transmembrane region" description="Helical" evidence="1">
    <location>
        <begin position="6"/>
        <end position="25"/>
    </location>
</feature>
<dbReference type="Pfam" id="PF09604">
    <property type="entry name" value="Potass_KdpF"/>
    <property type="match status" value="1"/>
</dbReference>
<organism evidence="2 3">
    <name type="scientific">Catenuloplanes nepalensis</name>
    <dbReference type="NCBI Taxonomy" id="587533"/>
    <lineage>
        <taxon>Bacteria</taxon>
        <taxon>Bacillati</taxon>
        <taxon>Actinomycetota</taxon>
        <taxon>Actinomycetes</taxon>
        <taxon>Micromonosporales</taxon>
        <taxon>Micromonosporaceae</taxon>
        <taxon>Catenuloplanes</taxon>
    </lineage>
</organism>
<dbReference type="Proteomes" id="UP001240984">
    <property type="component" value="Unassembled WGS sequence"/>
</dbReference>
<dbReference type="EMBL" id="JAUSRA010000001">
    <property type="protein sequence ID" value="MDP9795993.1"/>
    <property type="molecule type" value="Genomic_DNA"/>
</dbReference>
<keyword evidence="1" id="KW-1133">Transmembrane helix</keyword>
<gene>
    <name evidence="2" type="ORF">J2S43_004505</name>
</gene>
<reference evidence="2 3" key="1">
    <citation type="submission" date="2023-07" db="EMBL/GenBank/DDBJ databases">
        <title>Sequencing the genomes of 1000 actinobacteria strains.</title>
        <authorList>
            <person name="Klenk H.-P."/>
        </authorList>
    </citation>
    <scope>NUCLEOTIDE SEQUENCE [LARGE SCALE GENOMIC DNA]</scope>
    <source>
        <strain evidence="2 3">DSM 44710</strain>
    </source>
</reference>
<sequence>MTAVNLAGLVLAVGLAGYLLVALLFPEKF</sequence>
<evidence type="ECO:0000313" key="3">
    <source>
        <dbReference type="Proteomes" id="UP001240984"/>
    </source>
</evidence>
<evidence type="ECO:0000313" key="2">
    <source>
        <dbReference type="EMBL" id="MDP9795993.1"/>
    </source>
</evidence>
<accession>A0ABT9MXK8</accession>
<comment type="caution">
    <text evidence="2">The sequence shown here is derived from an EMBL/GenBank/DDBJ whole genome shotgun (WGS) entry which is preliminary data.</text>
</comment>
<evidence type="ECO:0000256" key="1">
    <source>
        <dbReference type="SAM" id="Phobius"/>
    </source>
</evidence>
<dbReference type="NCBIfam" id="TIGR02115">
    <property type="entry name" value="potass_kdpF"/>
    <property type="match status" value="1"/>
</dbReference>
<keyword evidence="3" id="KW-1185">Reference proteome</keyword>
<proteinExistence type="predicted"/>
<name>A0ABT9MXK8_9ACTN</name>
<keyword evidence="1" id="KW-0812">Transmembrane</keyword>
<keyword evidence="1" id="KW-0472">Membrane</keyword>
<dbReference type="RefSeq" id="WP_306832224.1">
    <property type="nucleotide sequence ID" value="NZ_JAUSRA010000001.1"/>
</dbReference>
<dbReference type="InterPro" id="IPR011726">
    <property type="entry name" value="KdpF"/>
</dbReference>